<comment type="caution">
    <text evidence="2">The sequence shown here is derived from an EMBL/GenBank/DDBJ whole genome shotgun (WGS) entry which is preliminary data.</text>
</comment>
<keyword evidence="3" id="KW-1185">Reference proteome</keyword>
<dbReference type="InterPro" id="IPR004919">
    <property type="entry name" value="GmrSD_N"/>
</dbReference>
<reference evidence="3" key="1">
    <citation type="journal article" date="2019" name="Int. J. Syst. Evol. Microbiol.">
        <title>The Global Catalogue of Microorganisms (GCM) 10K type strain sequencing project: providing services to taxonomists for standard genome sequencing and annotation.</title>
        <authorList>
            <consortium name="The Broad Institute Genomics Platform"/>
            <consortium name="The Broad Institute Genome Sequencing Center for Infectious Disease"/>
            <person name="Wu L."/>
            <person name="Ma J."/>
        </authorList>
    </citation>
    <scope>NUCLEOTIDE SEQUENCE [LARGE SCALE GENOMIC DNA]</scope>
    <source>
        <strain evidence="3">NBRC 108755</strain>
    </source>
</reference>
<dbReference type="Proteomes" id="UP001157069">
    <property type="component" value="Unassembled WGS sequence"/>
</dbReference>
<protein>
    <recommendedName>
        <fullName evidence="1">GmrSD restriction endonucleases N-terminal domain-containing protein</fullName>
    </recommendedName>
</protein>
<evidence type="ECO:0000313" key="2">
    <source>
        <dbReference type="EMBL" id="GMA91942.1"/>
    </source>
</evidence>
<evidence type="ECO:0000259" key="1">
    <source>
        <dbReference type="Pfam" id="PF03235"/>
    </source>
</evidence>
<sequence>MAELLSASSTSAGQLFSNARFTVPEYQREYAWTTTEVSEFWSDVKGSLNEDSYFLGLLIFTKEDGRSFVVDGQQRLLTLTLMADALRRAARSLGRRALTERLESTFLYAMNYDSEEVEPRLKLTDRAGDRTLRDALESGNDVSTIVVPDELSDSEEDAAASVSDRILATQRYLYAQLMKDLADYDSFKRLGQWSEFLLEKLIFAVFVHPDRNAAYKVFEVVNARGRELTTADLIKSYVLSESTQEYRDTNYVRWLKLTEAFRNGGHESQFVQFIRHVVTLHHGFVLPSNLYKFISTNYKKAEGVELLLDQLESQQAVYEQIMDPTSAGPLSDRLLGVVSAFDLLGLRGVRPMLMAIARSAEADTGGIELLRLVVKRVVVGNFGTGNIERRFSNAAHAVWRENGEWRAGLETLADLEPERAEFEAKLRDRSFNKDVLLFLRSSISQQTVTPSLDSYLYQVRPRIAGPWPGFGDEEFKVVGSTLGNSFLSTEGRRPKGSSTPVGFVSLLWPTAAPAEPLAALSTDELAEWDANRARAIGSTLAHRGADLWYAAA</sequence>
<evidence type="ECO:0000313" key="3">
    <source>
        <dbReference type="Proteomes" id="UP001157069"/>
    </source>
</evidence>
<dbReference type="Pfam" id="PF03235">
    <property type="entry name" value="GmrSD_N"/>
    <property type="match status" value="1"/>
</dbReference>
<name>A0ABQ6JW53_9MICO</name>
<feature type="domain" description="GmrSD restriction endonucleases N-terminal" evidence="1">
    <location>
        <begin position="14"/>
        <end position="238"/>
    </location>
</feature>
<dbReference type="EMBL" id="BSVA01000001">
    <property type="protein sequence ID" value="GMA91942.1"/>
    <property type="molecule type" value="Genomic_DNA"/>
</dbReference>
<accession>A0ABQ6JW53</accession>
<dbReference type="PANTHER" id="PTHR35149">
    <property type="entry name" value="SLL5132 PROTEIN"/>
    <property type="match status" value="1"/>
</dbReference>
<dbReference type="PANTHER" id="PTHR35149:SF2">
    <property type="entry name" value="DUF262 DOMAIN-CONTAINING PROTEIN"/>
    <property type="match status" value="1"/>
</dbReference>
<gene>
    <name evidence="2" type="ORF">GCM10025869_24710</name>
</gene>
<proteinExistence type="predicted"/>
<organism evidence="2 3">
    <name type="scientific">Homoserinibacter gongjuensis</name>
    <dbReference type="NCBI Taxonomy" id="1162968"/>
    <lineage>
        <taxon>Bacteria</taxon>
        <taxon>Bacillati</taxon>
        <taxon>Actinomycetota</taxon>
        <taxon>Actinomycetes</taxon>
        <taxon>Micrococcales</taxon>
        <taxon>Microbacteriaceae</taxon>
        <taxon>Homoserinibacter</taxon>
    </lineage>
</organism>
<dbReference type="RefSeq" id="WP_284300512.1">
    <property type="nucleotide sequence ID" value="NZ_BSVA01000001.1"/>
</dbReference>